<proteinExistence type="predicted"/>
<dbReference type="GO" id="GO:0004843">
    <property type="term" value="F:cysteine-type deubiquitinase activity"/>
    <property type="evidence" value="ECO:0007669"/>
    <property type="project" value="InterPro"/>
</dbReference>
<feature type="compositionally biased region" description="Gly residues" evidence="1">
    <location>
        <begin position="620"/>
        <end position="629"/>
    </location>
</feature>
<dbReference type="AlphaFoldDB" id="A0AAD3MHC6"/>
<accession>A0AAD3MHC6</accession>
<dbReference type="CDD" id="cd17039">
    <property type="entry name" value="Ubl_ubiquitin_like"/>
    <property type="match status" value="2"/>
</dbReference>
<evidence type="ECO:0000313" key="5">
    <source>
        <dbReference type="Proteomes" id="UP001279410"/>
    </source>
</evidence>
<dbReference type="InterPro" id="IPR001394">
    <property type="entry name" value="Peptidase_C19_UCH"/>
</dbReference>
<dbReference type="Gene3D" id="3.90.70.10">
    <property type="entry name" value="Cysteine proteinases"/>
    <property type="match status" value="1"/>
</dbReference>
<dbReference type="PROSITE" id="PS50053">
    <property type="entry name" value="UBIQUITIN_2"/>
    <property type="match status" value="2"/>
</dbReference>
<feature type="region of interest" description="Disordered" evidence="1">
    <location>
        <begin position="620"/>
        <end position="641"/>
    </location>
</feature>
<dbReference type="PROSITE" id="PS50235">
    <property type="entry name" value="USP_3"/>
    <property type="match status" value="1"/>
</dbReference>
<dbReference type="InterPro" id="IPR038765">
    <property type="entry name" value="Papain-like_cys_pep_sf"/>
</dbReference>
<dbReference type="PROSITE" id="PS00973">
    <property type="entry name" value="USP_2"/>
    <property type="match status" value="1"/>
</dbReference>
<dbReference type="GO" id="GO:0005634">
    <property type="term" value="C:nucleus"/>
    <property type="evidence" value="ECO:0007669"/>
    <property type="project" value="TreeGrafter"/>
</dbReference>
<feature type="domain" description="USP" evidence="3">
    <location>
        <begin position="77"/>
        <end position="355"/>
    </location>
</feature>
<dbReference type="InterPro" id="IPR029071">
    <property type="entry name" value="Ubiquitin-like_domsf"/>
</dbReference>
<keyword evidence="5" id="KW-1185">Reference proteome</keyword>
<dbReference type="Pfam" id="PF00240">
    <property type="entry name" value="ubiquitin"/>
    <property type="match status" value="1"/>
</dbReference>
<keyword evidence="4" id="KW-0378">Hydrolase</keyword>
<feature type="compositionally biased region" description="Basic and acidic residues" evidence="1">
    <location>
        <begin position="630"/>
        <end position="641"/>
    </location>
</feature>
<sequence length="641" mass="73592">MNRLYPGFISGRSPDVCVFTPSVCRGVFLLQPVAGIESERLQDPDQHQICCTDITMNYDRVEIFREKLDNFTISDYHGLISPGLTCYLNSVLQVFFMTEDFRGSIKRCCSEDSATIDTLLRKLFNDLERRLAKTHNIIQTLGITDVYEQHDAAEYFEKILCLTSPEAAKVFKGELSHKTKCAECKKENNFRSSFWILPLAMENSYLQTYSLKRGLKAFFNKEKVCGENKMFCNQCNKKQDADIDCEMTQNPEILTLLLKRFTFDYKWDCYIKLHCEVDVPQTLHIENCEYDLYALVHHFGNLTGGHYTAEIKSFETGEWYHFNDDIVDRVRLPLFRSGNTSAKSCTAYLLMYRRVSTHPEKTDEISEEAQCSQVDEGSQDEAERGEAPVPRHQLKEERCPGDENLKHVNGRELTVDLCDTEEEMKNMTVLHLNERIKERIDSENPVNVCAKTLRLYFEGRVLERDSTLLSQCGIQHMSTIQTHVDLISVERIPVIYFRDWRTPRGSVLKSATSEDRGTSSQKNNTNMRFQVMVHGITGDMFTVDLCNTEEEFKKMTVLQLKEKIIERLIERDCYNNGVGDDLQLIFTTERLDKDSALLSEYGIQRRSVIMVVLRVPGGGGIDPGKGDGGMGDKEGKNRKTN</sequence>
<comment type="caution">
    <text evidence="4">The sequence shown here is derived from an EMBL/GenBank/DDBJ whole genome shotgun (WGS) entry which is preliminary data.</text>
</comment>
<feature type="region of interest" description="Disordered" evidence="1">
    <location>
        <begin position="361"/>
        <end position="391"/>
    </location>
</feature>
<organism evidence="4 5">
    <name type="scientific">Lates japonicus</name>
    <name type="common">Japanese lates</name>
    <dbReference type="NCBI Taxonomy" id="270547"/>
    <lineage>
        <taxon>Eukaryota</taxon>
        <taxon>Metazoa</taxon>
        <taxon>Chordata</taxon>
        <taxon>Craniata</taxon>
        <taxon>Vertebrata</taxon>
        <taxon>Euteleostomi</taxon>
        <taxon>Actinopterygii</taxon>
        <taxon>Neopterygii</taxon>
        <taxon>Teleostei</taxon>
        <taxon>Neoteleostei</taxon>
        <taxon>Acanthomorphata</taxon>
        <taxon>Carangaria</taxon>
        <taxon>Carangaria incertae sedis</taxon>
        <taxon>Centropomidae</taxon>
        <taxon>Lates</taxon>
    </lineage>
</organism>
<dbReference type="InterPro" id="IPR018200">
    <property type="entry name" value="USP_CS"/>
</dbReference>
<protein>
    <submittedName>
        <fullName evidence="4">Ubiquitin carboxyl-terminal hydrolase 64E-like isoform X1</fullName>
    </submittedName>
</protein>
<dbReference type="EMBL" id="BRZM01000018">
    <property type="protein sequence ID" value="GLD53814.1"/>
    <property type="molecule type" value="Genomic_DNA"/>
</dbReference>
<dbReference type="SUPFAM" id="SSF54001">
    <property type="entry name" value="Cysteine proteinases"/>
    <property type="match status" value="1"/>
</dbReference>
<dbReference type="InterPro" id="IPR050164">
    <property type="entry name" value="Peptidase_C19"/>
</dbReference>
<dbReference type="InterPro" id="IPR000626">
    <property type="entry name" value="Ubiquitin-like_dom"/>
</dbReference>
<dbReference type="InterPro" id="IPR028889">
    <property type="entry name" value="USP"/>
</dbReference>
<feature type="domain" description="Ubiquitin-like" evidence="2">
    <location>
        <begin position="428"/>
        <end position="484"/>
    </location>
</feature>
<dbReference type="GO" id="GO:0005829">
    <property type="term" value="C:cytosol"/>
    <property type="evidence" value="ECO:0007669"/>
    <property type="project" value="TreeGrafter"/>
</dbReference>
<dbReference type="GO" id="GO:0016579">
    <property type="term" value="P:protein deubiquitination"/>
    <property type="evidence" value="ECO:0007669"/>
    <property type="project" value="InterPro"/>
</dbReference>
<reference evidence="4" key="1">
    <citation type="submission" date="2022-08" db="EMBL/GenBank/DDBJ databases">
        <title>Genome sequencing of akame (Lates japonicus).</title>
        <authorList>
            <person name="Hashiguchi Y."/>
            <person name="Takahashi H."/>
        </authorList>
    </citation>
    <scope>NUCLEOTIDE SEQUENCE</scope>
    <source>
        <strain evidence="4">Kochi</strain>
    </source>
</reference>
<evidence type="ECO:0000259" key="2">
    <source>
        <dbReference type="PROSITE" id="PS50053"/>
    </source>
</evidence>
<dbReference type="PANTHER" id="PTHR24006:SF899">
    <property type="entry name" value="UBIQUITIN CARBOXYL-TERMINAL HYDROLASE"/>
    <property type="match status" value="1"/>
</dbReference>
<dbReference type="SUPFAM" id="SSF54236">
    <property type="entry name" value="Ubiquitin-like"/>
    <property type="match status" value="2"/>
</dbReference>
<evidence type="ECO:0000313" key="4">
    <source>
        <dbReference type="EMBL" id="GLD53814.1"/>
    </source>
</evidence>
<gene>
    <name evidence="4" type="ORF">AKAME5_000651500</name>
</gene>
<name>A0AAD3MHC6_LATJO</name>
<dbReference type="Gene3D" id="3.10.20.90">
    <property type="entry name" value="Phosphatidylinositol 3-kinase Catalytic Subunit, Chain A, domain 1"/>
    <property type="match status" value="2"/>
</dbReference>
<evidence type="ECO:0000259" key="3">
    <source>
        <dbReference type="PROSITE" id="PS50235"/>
    </source>
</evidence>
<dbReference type="PANTHER" id="PTHR24006">
    <property type="entry name" value="UBIQUITIN CARBOXYL-TERMINAL HYDROLASE"/>
    <property type="match status" value="1"/>
</dbReference>
<dbReference type="SMART" id="SM00213">
    <property type="entry name" value="UBQ"/>
    <property type="match status" value="2"/>
</dbReference>
<feature type="domain" description="Ubiquitin-like" evidence="2">
    <location>
        <begin position="554"/>
        <end position="618"/>
    </location>
</feature>
<evidence type="ECO:0000256" key="1">
    <source>
        <dbReference type="SAM" id="MobiDB-lite"/>
    </source>
</evidence>
<dbReference type="Proteomes" id="UP001279410">
    <property type="component" value="Unassembled WGS sequence"/>
</dbReference>
<dbReference type="Pfam" id="PF00443">
    <property type="entry name" value="UCH"/>
    <property type="match status" value="1"/>
</dbReference>